<dbReference type="GO" id="GO:0005886">
    <property type="term" value="C:plasma membrane"/>
    <property type="evidence" value="ECO:0007669"/>
    <property type="project" value="UniProtKB-SubCell"/>
</dbReference>
<evidence type="ECO:0000256" key="1">
    <source>
        <dbReference type="ARBA" id="ARBA00004651"/>
    </source>
</evidence>
<keyword evidence="9" id="KW-1185">Reference proteome</keyword>
<dbReference type="RefSeq" id="WP_165973121.1">
    <property type="nucleotide sequence ID" value="NZ_JANKBF010000003.1"/>
</dbReference>
<feature type="transmembrane region" description="Helical" evidence="6">
    <location>
        <begin position="400"/>
        <end position="423"/>
    </location>
</feature>
<keyword evidence="2" id="KW-1003">Cell membrane</keyword>
<reference evidence="8 9" key="1">
    <citation type="submission" date="2019-03" db="EMBL/GenBank/DDBJ databases">
        <title>Genomic Encyclopedia of Type Strains, Phase IV (KMG-IV): sequencing the most valuable type-strain genomes for metagenomic binning, comparative biology and taxonomic classification.</title>
        <authorList>
            <person name="Goeker M."/>
        </authorList>
    </citation>
    <scope>NUCLEOTIDE SEQUENCE [LARGE SCALE GENOMIC DNA]</scope>
    <source>
        <strain evidence="8 9">DSM 29487</strain>
    </source>
</reference>
<evidence type="ECO:0000256" key="2">
    <source>
        <dbReference type="ARBA" id="ARBA00022475"/>
    </source>
</evidence>
<feature type="transmembrane region" description="Helical" evidence="6">
    <location>
        <begin position="23"/>
        <end position="46"/>
    </location>
</feature>
<dbReference type="InterPro" id="IPR038766">
    <property type="entry name" value="Membrane_comp_ABC_pdt"/>
</dbReference>
<dbReference type="GeneID" id="98914378"/>
<protein>
    <submittedName>
        <fullName evidence="8">FtsX-like permease family protein</fullName>
    </submittedName>
</protein>
<accession>A0A4R3Z893</accession>
<evidence type="ECO:0000256" key="5">
    <source>
        <dbReference type="ARBA" id="ARBA00023136"/>
    </source>
</evidence>
<sequence length="745" mass="86471">MKNNLLHHFAIQDLKTHRNDSKVTLVTLIALSFVIMMITFLTPLLLNSYILNSQAKHGYYDYISYTPYDKDEILKTPITYQNKETMFKDADFEYALVADIGYSYGDDSIHYIEGNKDILSIQLKDGHFPKKENEVAIKESTLKRMGYDIKLDQNIEVAYRYYQPTSDGNDECYNAVGQWKVVGILQESGDTDILLGKQTTPQKYAVYIDTYKQENISVHGDIRLDRVFDLNQDIGSKSQLNFLIVIVEFVLFIVGCIIVSGLTIASFENRKNDYTLLRGIGATKRQVYYIVFIQAMLLALLSIIVASIAYVIVGNIFILIVDTIIPLQFNWNYYLGCIFIIVLMSLISYFMPARGATRRALSGSFESAEFQYFYYRYKKLHQMRPMYLGWRQLVNNKKQMIFKIFFVFIASLMMMSIIGDYIYGIHLTKQRNEYVETSQNATLIYSPIVDNTNIHPDDFKTMSSYAKEVIYTHNFLYSPENGYPHKIYCLDENVKKQFSLPQDQVLKTGEIIVSLGFDRDNNLQTYSLVDGNVFQIAYVLSNYEEKFIIMSKDDFIKYADVKHYQEVYLSFDSIAQKNQAILAFAKANPKMRYNVIDSSLQPQRDYEYQMSKESVFDFPTLRLALIVATSVIYIYQLSFELLKQRETIATYQLLGFRKIEIWKIYMYKSLFIASLGFVFALYYHFADMFIEHGGNGGWHIFMDPIPLMGQVLPTLILIIILISFSLLPIYSILKKDGLENKTIRE</sequence>
<keyword evidence="4 6" id="KW-1133">Transmembrane helix</keyword>
<evidence type="ECO:0000256" key="4">
    <source>
        <dbReference type="ARBA" id="ARBA00022989"/>
    </source>
</evidence>
<dbReference type="PANTHER" id="PTHR30287">
    <property type="entry name" value="MEMBRANE COMPONENT OF PREDICTED ABC SUPERFAMILY METABOLITE UPTAKE TRANSPORTER"/>
    <property type="match status" value="1"/>
</dbReference>
<dbReference type="Proteomes" id="UP000295515">
    <property type="component" value="Unassembled WGS sequence"/>
</dbReference>
<evidence type="ECO:0000256" key="6">
    <source>
        <dbReference type="SAM" id="Phobius"/>
    </source>
</evidence>
<feature type="transmembrane region" description="Helical" evidence="6">
    <location>
        <begin position="618"/>
        <end position="635"/>
    </location>
</feature>
<name>A0A4R3Z893_9FIRM</name>
<organism evidence="8 9">
    <name type="scientific">Longibaculum muris</name>
    <dbReference type="NCBI Taxonomy" id="1796628"/>
    <lineage>
        <taxon>Bacteria</taxon>
        <taxon>Bacillati</taxon>
        <taxon>Bacillota</taxon>
        <taxon>Erysipelotrichia</taxon>
        <taxon>Erysipelotrichales</taxon>
        <taxon>Coprobacillaceae</taxon>
        <taxon>Longibaculum</taxon>
    </lineage>
</organism>
<dbReference type="EMBL" id="SMCQ01000002">
    <property type="protein sequence ID" value="TCW02174.1"/>
    <property type="molecule type" value="Genomic_DNA"/>
</dbReference>
<evidence type="ECO:0000259" key="7">
    <source>
        <dbReference type="Pfam" id="PF02687"/>
    </source>
</evidence>
<feature type="domain" description="ABC3 transporter permease C-terminal" evidence="7">
    <location>
        <begin position="625"/>
        <end position="734"/>
    </location>
</feature>
<dbReference type="AlphaFoldDB" id="A0A4R3Z893"/>
<evidence type="ECO:0000313" key="9">
    <source>
        <dbReference type="Proteomes" id="UP000295515"/>
    </source>
</evidence>
<proteinExistence type="predicted"/>
<feature type="transmembrane region" description="Helical" evidence="6">
    <location>
        <begin position="665"/>
        <end position="685"/>
    </location>
</feature>
<keyword evidence="5 6" id="KW-0472">Membrane</keyword>
<feature type="transmembrane region" description="Helical" evidence="6">
    <location>
        <begin position="711"/>
        <end position="733"/>
    </location>
</feature>
<dbReference type="InterPro" id="IPR003838">
    <property type="entry name" value="ABC3_permease_C"/>
</dbReference>
<comment type="caution">
    <text evidence="8">The sequence shown here is derived from an EMBL/GenBank/DDBJ whole genome shotgun (WGS) entry which is preliminary data.</text>
</comment>
<feature type="transmembrane region" description="Helical" evidence="6">
    <location>
        <begin position="242"/>
        <end position="267"/>
    </location>
</feature>
<dbReference type="PANTHER" id="PTHR30287:SF1">
    <property type="entry name" value="INNER MEMBRANE PROTEIN"/>
    <property type="match status" value="1"/>
</dbReference>
<gene>
    <name evidence="8" type="ORF">EDD60_102139</name>
</gene>
<comment type="subcellular location">
    <subcellularLocation>
        <location evidence="1">Cell membrane</location>
        <topology evidence="1">Multi-pass membrane protein</topology>
    </subcellularLocation>
</comment>
<keyword evidence="3 6" id="KW-0812">Transmembrane</keyword>
<evidence type="ECO:0000313" key="8">
    <source>
        <dbReference type="EMBL" id="TCW02174.1"/>
    </source>
</evidence>
<feature type="transmembrane region" description="Helical" evidence="6">
    <location>
        <begin position="333"/>
        <end position="351"/>
    </location>
</feature>
<feature type="transmembrane region" description="Helical" evidence="6">
    <location>
        <begin position="288"/>
        <end position="321"/>
    </location>
</feature>
<evidence type="ECO:0000256" key="3">
    <source>
        <dbReference type="ARBA" id="ARBA00022692"/>
    </source>
</evidence>
<dbReference type="Pfam" id="PF02687">
    <property type="entry name" value="FtsX"/>
    <property type="match status" value="2"/>
</dbReference>
<feature type="domain" description="ABC3 transporter permease C-terminal" evidence="7">
    <location>
        <begin position="249"/>
        <end position="358"/>
    </location>
</feature>